<keyword evidence="3" id="KW-1185">Reference proteome</keyword>
<feature type="transmembrane region" description="Helical" evidence="1">
    <location>
        <begin position="228"/>
        <end position="252"/>
    </location>
</feature>
<feature type="transmembrane region" description="Helical" evidence="1">
    <location>
        <begin position="109"/>
        <end position="129"/>
    </location>
</feature>
<dbReference type="PANTHER" id="PTHR38454:SF1">
    <property type="entry name" value="INTEGRAL MEMBRANE PROTEIN"/>
    <property type="match status" value="1"/>
</dbReference>
<keyword evidence="1" id="KW-1133">Transmembrane helix</keyword>
<feature type="transmembrane region" description="Helical" evidence="1">
    <location>
        <begin position="186"/>
        <end position="216"/>
    </location>
</feature>
<feature type="transmembrane region" description="Helical" evidence="1">
    <location>
        <begin position="409"/>
        <end position="428"/>
    </location>
</feature>
<dbReference type="InterPro" id="IPR018580">
    <property type="entry name" value="Uncharacterised_YfhO"/>
</dbReference>
<evidence type="ECO:0000313" key="2">
    <source>
        <dbReference type="EMBL" id="WYK01553.1"/>
    </source>
</evidence>
<keyword evidence="1" id="KW-0472">Membrane</keyword>
<feature type="transmembrane region" description="Helical" evidence="1">
    <location>
        <begin position="321"/>
        <end position="337"/>
    </location>
</feature>
<gene>
    <name evidence="2" type="ORF">A5821_002690</name>
</gene>
<feature type="transmembrane region" description="Helical" evidence="1">
    <location>
        <begin position="82"/>
        <end position="102"/>
    </location>
</feature>
<evidence type="ECO:0000256" key="1">
    <source>
        <dbReference type="SAM" id="Phobius"/>
    </source>
</evidence>
<organism evidence="2 3">
    <name type="scientific">Candidatus Enterococcus palustris</name>
    <dbReference type="NCBI Taxonomy" id="1834189"/>
    <lineage>
        <taxon>Bacteria</taxon>
        <taxon>Bacillati</taxon>
        <taxon>Bacillota</taxon>
        <taxon>Bacilli</taxon>
        <taxon>Lactobacillales</taxon>
        <taxon>Enterococcaceae</taxon>
        <taxon>Enterococcus</taxon>
    </lineage>
</organism>
<evidence type="ECO:0008006" key="4">
    <source>
        <dbReference type="Google" id="ProtNLM"/>
    </source>
</evidence>
<reference evidence="2 3" key="2">
    <citation type="submission" date="2024-03" db="EMBL/GenBank/DDBJ databases">
        <title>The Genome Sequence of Enterococcus sp. DIV0205d.</title>
        <authorList>
            <consortium name="The Broad Institute Genomics Platform"/>
            <consortium name="The Broad Institute Microbial Omics Core"/>
            <consortium name="The Broad Institute Genomic Center for Infectious Diseases"/>
            <person name="Earl A."/>
            <person name="Manson A."/>
            <person name="Gilmore M."/>
            <person name="Schwartman J."/>
            <person name="Shea T."/>
            <person name="Abouelleil A."/>
            <person name="Cao P."/>
            <person name="Chapman S."/>
            <person name="Cusick C."/>
            <person name="Young S."/>
            <person name="Neafsey D."/>
            <person name="Nusbaum C."/>
            <person name="Birren B."/>
        </authorList>
    </citation>
    <scope>NUCLEOTIDE SEQUENCE [LARGE SCALE GENOMIC DNA]</scope>
    <source>
        <strain evidence="2 3">7F3_DIV0205</strain>
    </source>
</reference>
<accession>A0AAQ3WDU9</accession>
<dbReference type="EMBL" id="CP147244">
    <property type="protein sequence ID" value="WYK01553.1"/>
    <property type="molecule type" value="Genomic_DNA"/>
</dbReference>
<evidence type="ECO:0000313" key="3">
    <source>
        <dbReference type="Proteomes" id="UP000194948"/>
    </source>
</evidence>
<feature type="transmembrane region" description="Helical" evidence="1">
    <location>
        <begin position="357"/>
        <end position="377"/>
    </location>
</feature>
<dbReference type="RefSeq" id="WP_086315248.1">
    <property type="nucleotide sequence ID" value="NZ_CP147244.1"/>
</dbReference>
<protein>
    <recommendedName>
        <fullName evidence="4">ABC transporter permease</fullName>
    </recommendedName>
</protein>
<reference evidence="3" key="1">
    <citation type="submission" date="2017-05" db="EMBL/GenBank/DDBJ databases">
        <title>The Genome Sequence of EEnterococcus faecalis 9F2_4866.</title>
        <authorList>
            <consortium name="The Broad Institute Genomics Platform"/>
            <consortium name="The Broad Institute Genomic Center for Infectious Diseases"/>
            <person name="Earl A."/>
            <person name="Manson A."/>
            <person name="Schwartman J."/>
            <person name="Gilmore M."/>
            <person name="Abouelleil A."/>
            <person name="Cao P."/>
            <person name="Chapman S."/>
            <person name="Cusick C."/>
            <person name="Shea T."/>
            <person name="Young S."/>
            <person name="Neafsey D."/>
            <person name="Nusbaum C."/>
            <person name="Birren B."/>
        </authorList>
    </citation>
    <scope>NUCLEOTIDE SEQUENCE [LARGE SCALE GENOMIC DNA]</scope>
    <source>
        <strain evidence="3">7F3_DIV0205</strain>
    </source>
</reference>
<dbReference type="AlphaFoldDB" id="A0AAQ3WDU9"/>
<feature type="transmembrane region" description="Helical" evidence="1">
    <location>
        <begin position="384"/>
        <end position="403"/>
    </location>
</feature>
<feature type="transmembrane region" description="Helical" evidence="1">
    <location>
        <begin position="12"/>
        <end position="34"/>
    </location>
</feature>
<feature type="transmembrane region" description="Helical" evidence="1">
    <location>
        <begin position="837"/>
        <end position="855"/>
    </location>
</feature>
<keyword evidence="1" id="KW-0812">Transmembrane</keyword>
<dbReference type="Proteomes" id="UP000194948">
    <property type="component" value="Chromosome"/>
</dbReference>
<feature type="transmembrane region" description="Helical" evidence="1">
    <location>
        <begin position="159"/>
        <end position="180"/>
    </location>
</feature>
<name>A0AAQ3WDU9_9ENTE</name>
<dbReference type="Pfam" id="PF09586">
    <property type="entry name" value="YfhO"/>
    <property type="match status" value="1"/>
</dbReference>
<proteinExistence type="predicted"/>
<sequence>MKQKVIAAIKGNGIFLCLSIVLPITIMAAIYYSIGIYPGSKTTILASDALSQYAVFHASFNNVLHGEQSAFYTWYGSLGLNFWALSAYYLNGIFTPIVYFFDNQAMPDALYMITLLKFGAIGGAFWFFSSQTYKIAKPLHVGLSVAYALMSYTTAYSEVIMWLDAFIYLPLILLGIHRLMDFKKPALLFISYLLLFLSNFYMAFMIGIFSFLYFFARLFTNRKRYSSRVISYLITSILAGGASMVTILPTILDLKNNGEGLNRVNRLFTADVELWDLVTKNMVGVYDTSKYKSAPFIYIGLLALIFFFYYFVSKKIPLKNKLLYGSLGVIVAGSFYIDPLNLFWQGMHAPNMFLFRYSFLLSCLIILLAGYALEVFTKDDFEKLVNISIGLLLIFLAAIFFTNKQRYDYLSSGSIILTFVFLLLYLLLFYCYQKEWKLKWLPIILTVLILAETSFNAQRMIAGIRTDWGYPAREYFDKYYPDIKKLVDQTKVENEQLYRLENMDSVSRNDSFLYGYSGVTMFSSIRNRNSSAYLHQLGFRSFGSNLNISYLNNTLLMDAMLGIKYNISKEKLSKYGFDKKSKSGEYTLYENKYALPLGVLTDEKIYEKNAVANQTALLTHMAGEKEKLFQFVDTKQVGMENLVEEQENGAYIYSEIEPTEENIIEWSVDVPANSQAYFSITPTDFGYMDKTEIELTIEGVSRKSNMVDGGQYHDLGYHKEAKTVNIKAVFRDNDKTKIKIFKPDVVVLDIPKFEEVINKIQKKGVDFKTTGRKAKASVELTEDQVILTTIPFDKGWTAYVDGKRTEIPTFKDAFLTLRVPKGKHTVEFVFLPQGFKLGLGLFISCSLIFLLYTLIDSRNNKRQVVQKVEVGSEGLKNGETK</sequence>
<feature type="transmembrane region" description="Helical" evidence="1">
    <location>
        <begin position="440"/>
        <end position="457"/>
    </location>
</feature>
<dbReference type="PANTHER" id="PTHR38454">
    <property type="entry name" value="INTEGRAL MEMBRANE PROTEIN-RELATED"/>
    <property type="match status" value="1"/>
</dbReference>
<feature type="transmembrane region" description="Helical" evidence="1">
    <location>
        <begin position="295"/>
        <end position="312"/>
    </location>
</feature>